<gene>
    <name evidence="3" type="ORF">ATZ99_02490</name>
</gene>
<protein>
    <recommendedName>
        <fullName evidence="2">DUF1468 domain-containing protein</fullName>
    </recommendedName>
</protein>
<evidence type="ECO:0000313" key="4">
    <source>
        <dbReference type="Proteomes" id="UP000075737"/>
    </source>
</evidence>
<feature type="transmembrane region" description="Helical" evidence="1">
    <location>
        <begin position="44"/>
        <end position="63"/>
    </location>
</feature>
<dbReference type="RefSeq" id="WP_068747421.1">
    <property type="nucleotide sequence ID" value="NZ_LOHZ01000015.1"/>
</dbReference>
<feature type="transmembrane region" description="Helical" evidence="1">
    <location>
        <begin position="136"/>
        <end position="159"/>
    </location>
</feature>
<evidence type="ECO:0000256" key="1">
    <source>
        <dbReference type="SAM" id="Phobius"/>
    </source>
</evidence>
<keyword evidence="1" id="KW-0812">Transmembrane</keyword>
<dbReference type="AlphaFoldDB" id="A0A162N375"/>
<feature type="transmembrane region" description="Helical" evidence="1">
    <location>
        <begin position="7"/>
        <end position="24"/>
    </location>
</feature>
<organism evidence="3 4">
    <name type="scientific">Thermovenabulum gondwanense</name>
    <dbReference type="NCBI Taxonomy" id="520767"/>
    <lineage>
        <taxon>Bacteria</taxon>
        <taxon>Bacillati</taxon>
        <taxon>Bacillota</taxon>
        <taxon>Clostridia</taxon>
        <taxon>Thermosediminibacterales</taxon>
        <taxon>Thermosediminibacteraceae</taxon>
        <taxon>Thermovenabulum</taxon>
    </lineage>
</organism>
<accession>A0A162N375</accession>
<evidence type="ECO:0000259" key="2">
    <source>
        <dbReference type="Pfam" id="PF07331"/>
    </source>
</evidence>
<evidence type="ECO:0000313" key="3">
    <source>
        <dbReference type="EMBL" id="KYO68730.1"/>
    </source>
</evidence>
<comment type="caution">
    <text evidence="3">The sequence shown here is derived from an EMBL/GenBank/DDBJ whole genome shotgun (WGS) entry which is preliminary data.</text>
</comment>
<feature type="transmembrane region" description="Helical" evidence="1">
    <location>
        <begin position="108"/>
        <end position="124"/>
    </location>
</feature>
<dbReference type="Proteomes" id="UP000075737">
    <property type="component" value="Unassembled WGS sequence"/>
</dbReference>
<keyword evidence="1" id="KW-0472">Membrane</keyword>
<reference evidence="3 4" key="1">
    <citation type="submission" date="2015-12" db="EMBL/GenBank/DDBJ databases">
        <title>Draft genome of Thermovenabulum gondwanense isolated from a red thermophilic microbial mat colonisisng an outflow channel of a bore well.</title>
        <authorList>
            <person name="Patel B.K."/>
        </authorList>
    </citation>
    <scope>NUCLEOTIDE SEQUENCE [LARGE SCALE GENOMIC DNA]</scope>
    <source>
        <strain evidence="3 4">R270</strain>
    </source>
</reference>
<feature type="transmembrane region" description="Helical" evidence="1">
    <location>
        <begin position="84"/>
        <end position="102"/>
    </location>
</feature>
<dbReference type="EMBL" id="LOHZ01000015">
    <property type="protein sequence ID" value="KYO68730.1"/>
    <property type="molecule type" value="Genomic_DNA"/>
</dbReference>
<dbReference type="STRING" id="520767.ATZ99_02490"/>
<dbReference type="OrthoDB" id="9916772at2"/>
<sequence length="160" mass="18453">MDYSKLLDVISIILASIICFLVFFNLYTISSSQNIPLISVESPIIFPFLIGITLLILLLIIIFEQSKFWKNYREDSEYRKNVINELKDVLFYFAGLVIYISFLKKLHFNVSTIIFTACVMILLARKELNLKKIFQVILSSVGLVLVIDFVFSGIFKIILP</sequence>
<dbReference type="InterPro" id="IPR009936">
    <property type="entry name" value="DUF1468"/>
</dbReference>
<keyword evidence="1" id="KW-1133">Transmembrane helix</keyword>
<name>A0A162N375_9FIRM</name>
<feature type="domain" description="DUF1468" evidence="2">
    <location>
        <begin position="11"/>
        <end position="160"/>
    </location>
</feature>
<dbReference type="Pfam" id="PF07331">
    <property type="entry name" value="TctB"/>
    <property type="match status" value="1"/>
</dbReference>
<proteinExistence type="predicted"/>
<keyword evidence="4" id="KW-1185">Reference proteome</keyword>